<feature type="non-terminal residue" evidence="2">
    <location>
        <position position="1"/>
    </location>
</feature>
<accession>A0A381V1G7</accession>
<proteinExistence type="predicted"/>
<gene>
    <name evidence="2" type="ORF">METZ01_LOCUS86522</name>
</gene>
<evidence type="ECO:0000313" key="2">
    <source>
        <dbReference type="EMBL" id="SVA33668.1"/>
    </source>
</evidence>
<feature type="non-terminal residue" evidence="2">
    <location>
        <position position="349"/>
    </location>
</feature>
<name>A0A381V1G7_9ZZZZ</name>
<feature type="region of interest" description="Disordered" evidence="1">
    <location>
        <begin position="92"/>
        <end position="111"/>
    </location>
</feature>
<protein>
    <recommendedName>
        <fullName evidence="3">Flagellar assembly protein T C-terminal domain-containing protein</fullName>
    </recommendedName>
</protein>
<dbReference type="AlphaFoldDB" id="A0A381V1G7"/>
<reference evidence="2" key="1">
    <citation type="submission" date="2018-05" db="EMBL/GenBank/DDBJ databases">
        <authorList>
            <person name="Lanie J.A."/>
            <person name="Ng W.-L."/>
            <person name="Kazmierczak K.M."/>
            <person name="Andrzejewski T.M."/>
            <person name="Davidsen T.M."/>
            <person name="Wayne K.J."/>
            <person name="Tettelin H."/>
            <person name="Glass J.I."/>
            <person name="Rusch D."/>
            <person name="Podicherti R."/>
            <person name="Tsui H.-C.T."/>
            <person name="Winkler M.E."/>
        </authorList>
    </citation>
    <scope>NUCLEOTIDE SEQUENCE</scope>
</reference>
<evidence type="ECO:0008006" key="3">
    <source>
        <dbReference type="Google" id="ProtNLM"/>
    </source>
</evidence>
<organism evidence="2">
    <name type="scientific">marine metagenome</name>
    <dbReference type="NCBI Taxonomy" id="408172"/>
    <lineage>
        <taxon>unclassified sequences</taxon>
        <taxon>metagenomes</taxon>
        <taxon>ecological metagenomes</taxon>
    </lineage>
</organism>
<sequence length="349" mass="39772">MDTLIKKIFVKSYLIVFVAFAFLLTFGENVDARFMKKLTVEPFSDPVNWEKPFKPGLLYSSMLEDSLADSGIFQMVELKKIEPNIVRIFKNDKEQKPGDSNKENEKEETKKDIQAKVISLTSSKSMPLSQYKIRGDILIFDPDTNPLKKGHTAKEAKFHRERAFIQANIELVNLHTGRLLVKKIFTTSSDTGRKIFNLNLTEDTDYRSDKFKSHSIGKALWQLNDQVQIFIYKTLNGVPLEGDLIWVDQKNNSAIINLGKANGIKVRDVFTVFSVEPSFKDPVDKVDLGERYTRKGIIKISEVQGRFSKAQILAGVDFVPGDLVVPKNSTPKKLLEPSKIIPWTKRYSH</sequence>
<evidence type="ECO:0000256" key="1">
    <source>
        <dbReference type="SAM" id="MobiDB-lite"/>
    </source>
</evidence>
<dbReference type="EMBL" id="UINC01007500">
    <property type="protein sequence ID" value="SVA33668.1"/>
    <property type="molecule type" value="Genomic_DNA"/>
</dbReference>